<name>A0A5N6WR42_9EURO</name>
<proteinExistence type="predicted"/>
<sequence length="65" mass="7165">MSGQVHFPRPRADLLAIVMDLNDLEHLSSLVPYFLGAAVLIGILDAYRVIQYTTDSNITLGCWCG</sequence>
<keyword evidence="3" id="KW-1185">Reference proteome</keyword>
<evidence type="ECO:0000256" key="1">
    <source>
        <dbReference type="SAM" id="Phobius"/>
    </source>
</evidence>
<keyword evidence="1" id="KW-0472">Membrane</keyword>
<accession>A0A5N6WR42</accession>
<keyword evidence="1" id="KW-0812">Transmembrane</keyword>
<evidence type="ECO:0000313" key="2">
    <source>
        <dbReference type="EMBL" id="KAE8323335.1"/>
    </source>
</evidence>
<protein>
    <submittedName>
        <fullName evidence="2">Uncharacterized protein</fullName>
    </submittedName>
</protein>
<organism evidence="2 3">
    <name type="scientific">Aspergillus sergii</name>
    <dbReference type="NCBI Taxonomy" id="1034303"/>
    <lineage>
        <taxon>Eukaryota</taxon>
        <taxon>Fungi</taxon>
        <taxon>Dikarya</taxon>
        <taxon>Ascomycota</taxon>
        <taxon>Pezizomycotina</taxon>
        <taxon>Eurotiomycetes</taxon>
        <taxon>Eurotiomycetidae</taxon>
        <taxon>Eurotiales</taxon>
        <taxon>Aspergillaceae</taxon>
        <taxon>Aspergillus</taxon>
        <taxon>Aspergillus subgen. Circumdati</taxon>
    </lineage>
</organism>
<keyword evidence="1" id="KW-1133">Transmembrane helix</keyword>
<feature type="transmembrane region" description="Helical" evidence="1">
    <location>
        <begin position="30"/>
        <end position="50"/>
    </location>
</feature>
<dbReference type="AlphaFoldDB" id="A0A5N6WR42"/>
<dbReference type="EMBL" id="ML741831">
    <property type="protein sequence ID" value="KAE8323335.1"/>
    <property type="molecule type" value="Genomic_DNA"/>
</dbReference>
<gene>
    <name evidence="2" type="ORF">BDV39DRAFT_182319</name>
</gene>
<evidence type="ECO:0000313" key="3">
    <source>
        <dbReference type="Proteomes" id="UP000325945"/>
    </source>
</evidence>
<reference evidence="3" key="1">
    <citation type="submission" date="2019-04" db="EMBL/GenBank/DDBJ databases">
        <title>Friends and foes A comparative genomics studyof 23 Aspergillus species from section Flavi.</title>
        <authorList>
            <consortium name="DOE Joint Genome Institute"/>
            <person name="Kjaerbolling I."/>
            <person name="Vesth T."/>
            <person name="Frisvad J.C."/>
            <person name="Nybo J.L."/>
            <person name="Theobald S."/>
            <person name="Kildgaard S."/>
            <person name="Isbrandt T."/>
            <person name="Kuo A."/>
            <person name="Sato A."/>
            <person name="Lyhne E.K."/>
            <person name="Kogle M.E."/>
            <person name="Wiebenga A."/>
            <person name="Kun R.S."/>
            <person name="Lubbers R.J."/>
            <person name="Makela M.R."/>
            <person name="Barry K."/>
            <person name="Chovatia M."/>
            <person name="Clum A."/>
            <person name="Daum C."/>
            <person name="Haridas S."/>
            <person name="He G."/>
            <person name="LaButti K."/>
            <person name="Lipzen A."/>
            <person name="Mondo S."/>
            <person name="Riley R."/>
            <person name="Salamov A."/>
            <person name="Simmons B.A."/>
            <person name="Magnuson J.K."/>
            <person name="Henrissat B."/>
            <person name="Mortensen U.H."/>
            <person name="Larsen T.O."/>
            <person name="Devries R.P."/>
            <person name="Grigoriev I.V."/>
            <person name="Machida M."/>
            <person name="Baker S.E."/>
            <person name="Andersen M.R."/>
        </authorList>
    </citation>
    <scope>NUCLEOTIDE SEQUENCE [LARGE SCALE GENOMIC DNA]</scope>
    <source>
        <strain evidence="3">CBS 130017</strain>
    </source>
</reference>
<dbReference type="Proteomes" id="UP000325945">
    <property type="component" value="Unassembled WGS sequence"/>
</dbReference>